<protein>
    <submittedName>
        <fullName evidence="3">PadR family transcriptional regulator</fullName>
    </submittedName>
</protein>
<dbReference type="InterPro" id="IPR036388">
    <property type="entry name" value="WH-like_DNA-bd_sf"/>
</dbReference>
<dbReference type="Proteomes" id="UP000297853">
    <property type="component" value="Unassembled WGS sequence"/>
</dbReference>
<dbReference type="InterPro" id="IPR018309">
    <property type="entry name" value="Tscrpt_reg_PadR_C"/>
</dbReference>
<dbReference type="Pfam" id="PF03551">
    <property type="entry name" value="PadR"/>
    <property type="match status" value="1"/>
</dbReference>
<sequence>MASSEQTQMAVLGALSIAPMTGYAVREQIRETLGHFWSESFGQIYPALAEFERLAMIERLDTGDSRSSPFAITDQGTARLRELLAGEPQQPKPRNGLMLRLFFGRQLGPEACRELVLSARAQAESQLAHMQDARNDLAKDTDLDDDAPYILLTISAGEHGATASIAWADEALRAIESLAAQKAQPRPHATFTEERP</sequence>
<organism evidence="3 4">
    <name type="scientific">Cryobacterium sinapicolor</name>
    <dbReference type="NCBI Taxonomy" id="1259236"/>
    <lineage>
        <taxon>Bacteria</taxon>
        <taxon>Bacillati</taxon>
        <taxon>Actinomycetota</taxon>
        <taxon>Actinomycetes</taxon>
        <taxon>Micrococcales</taxon>
        <taxon>Microbacteriaceae</taxon>
        <taxon>Cryobacterium</taxon>
    </lineage>
</organism>
<evidence type="ECO:0000259" key="2">
    <source>
        <dbReference type="Pfam" id="PF10400"/>
    </source>
</evidence>
<dbReference type="InterPro" id="IPR005149">
    <property type="entry name" value="Tscrpt_reg_PadR_N"/>
</dbReference>
<comment type="caution">
    <text evidence="3">The sequence shown here is derived from an EMBL/GenBank/DDBJ whole genome shotgun (WGS) entry which is preliminary data.</text>
</comment>
<dbReference type="PANTHER" id="PTHR43252">
    <property type="entry name" value="TRANSCRIPTIONAL REGULATOR YQJI"/>
    <property type="match status" value="1"/>
</dbReference>
<feature type="domain" description="Transcription regulator PadR N-terminal" evidence="1">
    <location>
        <begin position="11"/>
        <end position="82"/>
    </location>
</feature>
<dbReference type="InterPro" id="IPR036390">
    <property type="entry name" value="WH_DNA-bd_sf"/>
</dbReference>
<dbReference type="PANTHER" id="PTHR43252:SF6">
    <property type="entry name" value="NEGATIVE TRANSCRIPTION REGULATOR PADR"/>
    <property type="match status" value="1"/>
</dbReference>
<dbReference type="EMBL" id="SOGQ01000091">
    <property type="protein sequence ID" value="TFC93926.1"/>
    <property type="molecule type" value="Genomic_DNA"/>
</dbReference>
<evidence type="ECO:0000313" key="4">
    <source>
        <dbReference type="Proteomes" id="UP000297853"/>
    </source>
</evidence>
<evidence type="ECO:0000259" key="1">
    <source>
        <dbReference type="Pfam" id="PF03551"/>
    </source>
</evidence>
<reference evidence="3 4" key="1">
    <citation type="submission" date="2019-03" db="EMBL/GenBank/DDBJ databases">
        <title>Genomics of glacier-inhabiting Cryobacterium strains.</title>
        <authorList>
            <person name="Liu Q."/>
            <person name="Xin Y.-H."/>
        </authorList>
    </citation>
    <scope>NUCLEOTIDE SEQUENCE [LARGE SCALE GENOMIC DNA]</scope>
    <source>
        <strain evidence="3 4">TMT1-23-1</strain>
    </source>
</reference>
<dbReference type="SUPFAM" id="SSF46785">
    <property type="entry name" value="Winged helix' DNA-binding domain"/>
    <property type="match status" value="1"/>
</dbReference>
<keyword evidence="4" id="KW-1185">Reference proteome</keyword>
<dbReference type="Gene3D" id="6.10.140.190">
    <property type="match status" value="1"/>
</dbReference>
<proteinExistence type="predicted"/>
<accession>A0ABY2IW13</accession>
<gene>
    <name evidence="3" type="ORF">E3T28_16130</name>
</gene>
<name>A0ABY2IW13_9MICO</name>
<evidence type="ECO:0000313" key="3">
    <source>
        <dbReference type="EMBL" id="TFC93926.1"/>
    </source>
</evidence>
<dbReference type="Pfam" id="PF10400">
    <property type="entry name" value="Vir_act_alpha_C"/>
    <property type="match status" value="1"/>
</dbReference>
<feature type="domain" description="Transcription regulator PadR C-terminal" evidence="2">
    <location>
        <begin position="94"/>
        <end position="175"/>
    </location>
</feature>
<dbReference type="Gene3D" id="1.10.10.10">
    <property type="entry name" value="Winged helix-like DNA-binding domain superfamily/Winged helix DNA-binding domain"/>
    <property type="match status" value="1"/>
</dbReference>